<dbReference type="InterPro" id="IPR000014">
    <property type="entry name" value="PAS"/>
</dbReference>
<dbReference type="KEGG" id="sku:Sulku_1962"/>
<name>E4U265_SULKY</name>
<evidence type="ECO:0000313" key="5">
    <source>
        <dbReference type="Proteomes" id="UP000008721"/>
    </source>
</evidence>
<dbReference type="InterPro" id="IPR043128">
    <property type="entry name" value="Rev_trsase/Diguanyl_cyclase"/>
</dbReference>
<dbReference type="Gene3D" id="3.30.450.20">
    <property type="entry name" value="PAS domain"/>
    <property type="match status" value="3"/>
</dbReference>
<dbReference type="InterPro" id="IPR029787">
    <property type="entry name" value="Nucleotide_cyclase"/>
</dbReference>
<dbReference type="PANTHER" id="PTHR46663:SF4">
    <property type="entry name" value="DIGUANYLATE CYCLASE DGCT-RELATED"/>
    <property type="match status" value="1"/>
</dbReference>
<dbReference type="AlphaFoldDB" id="E4U265"/>
<dbReference type="PROSITE" id="PS50113">
    <property type="entry name" value="PAC"/>
    <property type="match status" value="3"/>
</dbReference>
<dbReference type="CDD" id="cd00130">
    <property type="entry name" value="PAS"/>
    <property type="match status" value="3"/>
</dbReference>
<dbReference type="EMBL" id="CP002355">
    <property type="protein sequence ID" value="ADR34622.1"/>
    <property type="molecule type" value="Genomic_DNA"/>
</dbReference>
<dbReference type="STRING" id="709032.Sulku_1962"/>
<dbReference type="InterPro" id="IPR000700">
    <property type="entry name" value="PAS-assoc_C"/>
</dbReference>
<keyword evidence="5" id="KW-1185">Reference proteome</keyword>
<dbReference type="SUPFAM" id="SSF55785">
    <property type="entry name" value="PYP-like sensor domain (PAS domain)"/>
    <property type="match status" value="3"/>
</dbReference>
<dbReference type="PROSITE" id="PS50112">
    <property type="entry name" value="PAS"/>
    <property type="match status" value="2"/>
</dbReference>
<sequence length="551" mass="62421">MKVSEVDDSLLAIILQNIPFSVTTTTPEGLITRFSREAENLTGYKASEMIGKQTPVIFHYTPEVEERTIQFSNALGIAIEPGFDTFTIRSQLNLPNEFEWTYVRKDGTHIPVSLSVSALRDNDGIITGYVEIAKDLSKIKENQQKLMRSKQLLDEAQHLSAIGSWSLDLVENRLEWSDEIFRIFEIDQSRFEPSYEGFLNAIHPDDIEMVQKAFSDSVANKTQYTITHRLLMSDGRVKYVTERGKTTYNEDGTPLLSQGTVQDVTESRRIEKELNDYVALIDESVITSSTDLNGDIIYASNAFCRISKYDKSELIGKNHRIIRHPDMPAETYKELWNTLTHNQTWQGEIKNKAKDGSTYWVYAVISPDFDDNGNKRGYTAIRQDITDKKHAEELAITDRLTGLYNRLKLDEVLNYEIAQTSRYDTPLSIIIIDVDHFKNVNDTYGHQTGDMVLKEVAQILRSCSRKSDTSGRWGGEEFLIILPNTNLTGALEAAEKIRTAIENYPFSVVGQKTASLGVSEFLANENEDSFIERADQALYRAKSGGRNQVVG</sequence>
<evidence type="ECO:0000313" key="4">
    <source>
        <dbReference type="EMBL" id="ADR34622.1"/>
    </source>
</evidence>
<gene>
    <name evidence="4" type="ordered locus">Sulku_1962</name>
</gene>
<feature type="domain" description="PAS" evidence="1">
    <location>
        <begin position="291"/>
        <end position="342"/>
    </location>
</feature>
<dbReference type="SMART" id="SM00086">
    <property type="entry name" value="PAC"/>
    <property type="match status" value="3"/>
</dbReference>
<feature type="domain" description="PAC" evidence="2">
    <location>
        <begin position="96"/>
        <end position="148"/>
    </location>
</feature>
<dbReference type="InterPro" id="IPR052163">
    <property type="entry name" value="DGC-Regulatory_Protein"/>
</dbReference>
<dbReference type="InterPro" id="IPR001610">
    <property type="entry name" value="PAC"/>
</dbReference>
<feature type="domain" description="PAC" evidence="2">
    <location>
        <begin position="343"/>
        <end position="397"/>
    </location>
</feature>
<dbReference type="OrthoDB" id="5347817at2"/>
<accession>E4U265</accession>
<dbReference type="RefSeq" id="WP_013460819.1">
    <property type="nucleotide sequence ID" value="NC_014762.1"/>
</dbReference>
<feature type="domain" description="PAS" evidence="1">
    <location>
        <begin position="7"/>
        <end position="82"/>
    </location>
</feature>
<dbReference type="SMART" id="SM00091">
    <property type="entry name" value="PAS"/>
    <property type="match status" value="3"/>
</dbReference>
<dbReference type="NCBIfam" id="TIGR00229">
    <property type="entry name" value="sensory_box"/>
    <property type="match status" value="3"/>
</dbReference>
<dbReference type="Pfam" id="PF00990">
    <property type="entry name" value="GGDEF"/>
    <property type="match status" value="1"/>
</dbReference>
<dbReference type="SMART" id="SM00267">
    <property type="entry name" value="GGDEF"/>
    <property type="match status" value="1"/>
</dbReference>
<dbReference type="Gene3D" id="2.10.70.100">
    <property type="match status" value="1"/>
</dbReference>
<dbReference type="Proteomes" id="UP000008721">
    <property type="component" value="Chromosome"/>
</dbReference>
<evidence type="ECO:0000259" key="3">
    <source>
        <dbReference type="PROSITE" id="PS50887"/>
    </source>
</evidence>
<dbReference type="eggNOG" id="COG2202">
    <property type="taxonomic scope" value="Bacteria"/>
</dbReference>
<evidence type="ECO:0000259" key="1">
    <source>
        <dbReference type="PROSITE" id="PS50112"/>
    </source>
</evidence>
<dbReference type="InterPro" id="IPR013655">
    <property type="entry name" value="PAS_fold_3"/>
</dbReference>
<dbReference type="FunFam" id="3.30.70.270:FF:000001">
    <property type="entry name" value="Diguanylate cyclase domain protein"/>
    <property type="match status" value="1"/>
</dbReference>
<dbReference type="NCBIfam" id="TIGR00254">
    <property type="entry name" value="GGDEF"/>
    <property type="match status" value="1"/>
</dbReference>
<protein>
    <submittedName>
        <fullName evidence="4">Diguanylate cyclase with PAS/PAC sensor</fullName>
    </submittedName>
</protein>
<dbReference type="PANTHER" id="PTHR46663">
    <property type="entry name" value="DIGUANYLATE CYCLASE DGCT-RELATED"/>
    <property type="match status" value="1"/>
</dbReference>
<dbReference type="CDD" id="cd01949">
    <property type="entry name" value="GGDEF"/>
    <property type="match status" value="1"/>
</dbReference>
<dbReference type="SUPFAM" id="SSF55073">
    <property type="entry name" value="Nucleotide cyclase"/>
    <property type="match status" value="1"/>
</dbReference>
<evidence type="ECO:0000259" key="2">
    <source>
        <dbReference type="PROSITE" id="PS50113"/>
    </source>
</evidence>
<dbReference type="InterPro" id="IPR000160">
    <property type="entry name" value="GGDEF_dom"/>
</dbReference>
<dbReference type="GO" id="GO:0003824">
    <property type="term" value="F:catalytic activity"/>
    <property type="evidence" value="ECO:0007669"/>
    <property type="project" value="UniProtKB-ARBA"/>
</dbReference>
<dbReference type="InterPro" id="IPR035965">
    <property type="entry name" value="PAS-like_dom_sf"/>
</dbReference>
<dbReference type="Gene3D" id="3.30.70.270">
    <property type="match status" value="1"/>
</dbReference>
<organism evidence="4 5">
    <name type="scientific">Sulfuricurvum kujiense (strain ATCC BAA-921 / DSM 16994 / JCM 11577 / YK-1)</name>
    <dbReference type="NCBI Taxonomy" id="709032"/>
    <lineage>
        <taxon>Bacteria</taxon>
        <taxon>Pseudomonadati</taxon>
        <taxon>Campylobacterota</taxon>
        <taxon>Epsilonproteobacteria</taxon>
        <taxon>Campylobacterales</taxon>
        <taxon>Sulfurimonadaceae</taxon>
        <taxon>Sulfuricurvum</taxon>
    </lineage>
</organism>
<feature type="domain" description="PAC" evidence="2">
    <location>
        <begin position="224"/>
        <end position="276"/>
    </location>
</feature>
<dbReference type="HOGENOM" id="CLU_000445_11_4_7"/>
<dbReference type="eggNOG" id="COG3706">
    <property type="taxonomic scope" value="Bacteria"/>
</dbReference>
<dbReference type="Pfam" id="PF08447">
    <property type="entry name" value="PAS_3"/>
    <property type="match status" value="2"/>
</dbReference>
<dbReference type="PROSITE" id="PS50887">
    <property type="entry name" value="GGDEF"/>
    <property type="match status" value="1"/>
</dbReference>
<dbReference type="Pfam" id="PF13426">
    <property type="entry name" value="PAS_9"/>
    <property type="match status" value="1"/>
</dbReference>
<feature type="domain" description="GGDEF" evidence="3">
    <location>
        <begin position="425"/>
        <end position="551"/>
    </location>
</feature>
<reference evidence="4 5" key="1">
    <citation type="journal article" date="2012" name="Stand. Genomic Sci.">
        <title>Complete genome sequence of the sulfur compounds oxidizing chemolithoautotroph Sulfuricurvum kujiense type strain (YK-1(T)).</title>
        <authorList>
            <person name="Han C."/>
            <person name="Kotsyurbenko O."/>
            <person name="Chertkov O."/>
            <person name="Held B."/>
            <person name="Lapidus A."/>
            <person name="Nolan M."/>
            <person name="Lucas S."/>
            <person name="Hammon N."/>
            <person name="Deshpande S."/>
            <person name="Cheng J.F."/>
            <person name="Tapia R."/>
            <person name="Goodwin L.A."/>
            <person name="Pitluck S."/>
            <person name="Liolios K."/>
            <person name="Pagani I."/>
            <person name="Ivanova N."/>
            <person name="Mavromatis K."/>
            <person name="Mikhailova N."/>
            <person name="Pati A."/>
            <person name="Chen A."/>
            <person name="Palaniappan K."/>
            <person name="Land M."/>
            <person name="Hauser L."/>
            <person name="Chang Y.J."/>
            <person name="Jeffries C.D."/>
            <person name="Brambilla E.M."/>
            <person name="Rohde M."/>
            <person name="Spring S."/>
            <person name="Sikorski J."/>
            <person name="Goker M."/>
            <person name="Woyke T."/>
            <person name="Bristow J."/>
            <person name="Eisen J.A."/>
            <person name="Markowitz V."/>
            <person name="Hugenholtz P."/>
            <person name="Kyrpides N.C."/>
            <person name="Klenk H.P."/>
            <person name="Detter J.C."/>
        </authorList>
    </citation>
    <scope>NUCLEOTIDE SEQUENCE [LARGE SCALE GENOMIC DNA]</scope>
    <source>
        <strain evidence="5">ATCC BAA-921 / DSM 16994 / JCM 11577 / YK-1</strain>
    </source>
</reference>
<proteinExistence type="predicted"/>